<proteinExistence type="predicted"/>
<keyword evidence="3" id="KW-1185">Reference proteome</keyword>
<protein>
    <submittedName>
        <fullName evidence="2">Uncharacterized protein</fullName>
    </submittedName>
</protein>
<feature type="transmembrane region" description="Helical" evidence="1">
    <location>
        <begin position="66"/>
        <end position="87"/>
    </location>
</feature>
<feature type="transmembrane region" description="Helical" evidence="1">
    <location>
        <begin position="99"/>
        <end position="119"/>
    </location>
</feature>
<evidence type="ECO:0000313" key="2">
    <source>
        <dbReference type="EMBL" id="KAJ4960535.1"/>
    </source>
</evidence>
<comment type="caution">
    <text evidence="2">The sequence shown here is derived from an EMBL/GenBank/DDBJ whole genome shotgun (WGS) entry which is preliminary data.</text>
</comment>
<accession>A0A9Q0H9E8</accession>
<dbReference type="EMBL" id="JAMYWD010000009">
    <property type="protein sequence ID" value="KAJ4960535.1"/>
    <property type="molecule type" value="Genomic_DNA"/>
</dbReference>
<keyword evidence="1" id="KW-0812">Transmembrane</keyword>
<name>A0A9Q0H9E8_9MAGN</name>
<keyword evidence="1" id="KW-1133">Transmembrane helix</keyword>
<evidence type="ECO:0000256" key="1">
    <source>
        <dbReference type="SAM" id="Phobius"/>
    </source>
</evidence>
<dbReference type="OrthoDB" id="1745749at2759"/>
<dbReference type="Proteomes" id="UP001141806">
    <property type="component" value="Unassembled WGS sequence"/>
</dbReference>
<feature type="transmembrane region" description="Helical" evidence="1">
    <location>
        <begin position="157"/>
        <end position="176"/>
    </location>
</feature>
<dbReference type="PANTHER" id="PTHR34741">
    <property type="entry name" value="IMAP FAMILY MEMBER 1, PUTATIVE-RELATED"/>
    <property type="match status" value="1"/>
</dbReference>
<evidence type="ECO:0000313" key="3">
    <source>
        <dbReference type="Proteomes" id="UP001141806"/>
    </source>
</evidence>
<sequence>MEVMKRTKAFIASLSASHLFFFFKQPTPSPPRQPPLVSSVAAAEIDLEMMPLEDTRSSHYSSTPEVVDWGKIILEFCLMTAIALIPLSFQTHLHLSSSFYVFCILILLAFASSLTGILFRMKLPTAAAVSELIAIIFAVLAFFMAMEISINPPGLKWVTWIICSLTFLSSLIYYCMNK</sequence>
<organism evidence="2 3">
    <name type="scientific">Protea cynaroides</name>
    <dbReference type="NCBI Taxonomy" id="273540"/>
    <lineage>
        <taxon>Eukaryota</taxon>
        <taxon>Viridiplantae</taxon>
        <taxon>Streptophyta</taxon>
        <taxon>Embryophyta</taxon>
        <taxon>Tracheophyta</taxon>
        <taxon>Spermatophyta</taxon>
        <taxon>Magnoliopsida</taxon>
        <taxon>Proteales</taxon>
        <taxon>Proteaceae</taxon>
        <taxon>Protea</taxon>
    </lineage>
</organism>
<gene>
    <name evidence="2" type="ORF">NE237_020445</name>
</gene>
<feature type="transmembrane region" description="Helical" evidence="1">
    <location>
        <begin position="125"/>
        <end position="145"/>
    </location>
</feature>
<dbReference type="PANTHER" id="PTHR34741:SF1">
    <property type="entry name" value="PGG DOMAIN-CONTAINING PROTEIN"/>
    <property type="match status" value="1"/>
</dbReference>
<reference evidence="2" key="1">
    <citation type="journal article" date="2023" name="Plant J.">
        <title>The genome of the king protea, Protea cynaroides.</title>
        <authorList>
            <person name="Chang J."/>
            <person name="Duong T.A."/>
            <person name="Schoeman C."/>
            <person name="Ma X."/>
            <person name="Roodt D."/>
            <person name="Barker N."/>
            <person name="Li Z."/>
            <person name="Van de Peer Y."/>
            <person name="Mizrachi E."/>
        </authorList>
    </citation>
    <scope>NUCLEOTIDE SEQUENCE</scope>
    <source>
        <tissue evidence="2">Young leaves</tissue>
    </source>
</reference>
<dbReference type="AlphaFoldDB" id="A0A9Q0H9E8"/>
<keyword evidence="1" id="KW-0472">Membrane</keyword>